<comment type="caution">
    <text evidence="7">The sequence shown here is derived from an EMBL/GenBank/DDBJ whole genome shotgun (WGS) entry which is preliminary data.</text>
</comment>
<dbReference type="InterPro" id="IPR057980">
    <property type="entry name" value="TPR_INTS8"/>
</dbReference>
<sequence>MVALYTSLFSLGSVSECLQTLLAQGIRLYPAHIPWLQGMADLRYAGHEPTSSLRHYLEACLVSSEYFSRPVPRTVLSEAVLRRMIKCCSALHCYTQAAVLCQFLDDVDYASAFQYASERSCSDAMDAYYECVWDVTLLEFLTSLHHRRAERTKRQQVIKLIGQLELNSNNNEEIQREAAAVRKARFLRAMVKQYAA</sequence>
<dbReference type="AlphaFoldDB" id="A0A6A4WP32"/>
<feature type="domain" description="INTS8 TPR repeats" evidence="6">
    <location>
        <begin position="9"/>
        <end position="194"/>
    </location>
</feature>
<evidence type="ECO:0000256" key="1">
    <source>
        <dbReference type="ARBA" id="ARBA00004123"/>
    </source>
</evidence>
<evidence type="ECO:0000256" key="3">
    <source>
        <dbReference type="ARBA" id="ARBA00007147"/>
    </source>
</evidence>
<comment type="subcellular location">
    <subcellularLocation>
        <location evidence="2">Chromosome</location>
    </subcellularLocation>
    <subcellularLocation>
        <location evidence="1">Nucleus</location>
    </subcellularLocation>
</comment>
<dbReference type="Pfam" id="PF25756">
    <property type="entry name" value="TPR_INTS8"/>
    <property type="match status" value="1"/>
</dbReference>
<dbReference type="PANTHER" id="PTHR13350">
    <property type="entry name" value="INTEGRATOR COMPLEX SUBUNIT 8"/>
    <property type="match status" value="1"/>
</dbReference>
<organism evidence="7 8">
    <name type="scientific">Amphibalanus amphitrite</name>
    <name type="common">Striped barnacle</name>
    <name type="synonym">Balanus amphitrite</name>
    <dbReference type="NCBI Taxonomy" id="1232801"/>
    <lineage>
        <taxon>Eukaryota</taxon>
        <taxon>Metazoa</taxon>
        <taxon>Ecdysozoa</taxon>
        <taxon>Arthropoda</taxon>
        <taxon>Crustacea</taxon>
        <taxon>Multicrustacea</taxon>
        <taxon>Cirripedia</taxon>
        <taxon>Thoracica</taxon>
        <taxon>Thoracicalcarea</taxon>
        <taxon>Balanomorpha</taxon>
        <taxon>Balanoidea</taxon>
        <taxon>Balanidae</taxon>
        <taxon>Amphibalaninae</taxon>
        <taxon>Amphibalanus</taxon>
    </lineage>
</organism>
<evidence type="ECO:0000259" key="6">
    <source>
        <dbReference type="Pfam" id="PF25756"/>
    </source>
</evidence>
<comment type="similarity">
    <text evidence="3">Belongs to the Integrator subunit 8 family.</text>
</comment>
<accession>A0A6A4WP32</accession>
<evidence type="ECO:0000256" key="5">
    <source>
        <dbReference type="ARBA" id="ARBA00023242"/>
    </source>
</evidence>
<reference evidence="7 8" key="1">
    <citation type="submission" date="2019-07" db="EMBL/GenBank/DDBJ databases">
        <title>Draft genome assembly of a fouling barnacle, Amphibalanus amphitrite (Darwin, 1854): The first reference genome for Thecostraca.</title>
        <authorList>
            <person name="Kim W."/>
        </authorList>
    </citation>
    <scope>NUCLEOTIDE SEQUENCE [LARGE SCALE GENOMIC DNA]</scope>
    <source>
        <strain evidence="7">SNU_AA5</strain>
        <tissue evidence="7">Soma without cirri and trophi</tissue>
    </source>
</reference>
<proteinExistence type="inferred from homology"/>
<dbReference type="OrthoDB" id="64340at2759"/>
<dbReference type="GO" id="GO:0005694">
    <property type="term" value="C:chromosome"/>
    <property type="evidence" value="ECO:0007669"/>
    <property type="project" value="UniProtKB-SubCell"/>
</dbReference>
<dbReference type="GO" id="GO:0034472">
    <property type="term" value="P:snRNA 3'-end processing"/>
    <property type="evidence" value="ECO:0007669"/>
    <property type="project" value="InterPro"/>
</dbReference>
<dbReference type="EMBL" id="VIIS01000538">
    <property type="protein sequence ID" value="KAF0307823.1"/>
    <property type="molecule type" value="Genomic_DNA"/>
</dbReference>
<evidence type="ECO:0000313" key="8">
    <source>
        <dbReference type="Proteomes" id="UP000440578"/>
    </source>
</evidence>
<dbReference type="Proteomes" id="UP000440578">
    <property type="component" value="Unassembled WGS sequence"/>
</dbReference>
<keyword evidence="4" id="KW-0158">Chromosome</keyword>
<dbReference type="PANTHER" id="PTHR13350:SF1">
    <property type="entry name" value="INTEGRATOR COMPLEX SUBUNIT 8"/>
    <property type="match status" value="1"/>
</dbReference>
<protein>
    <submittedName>
        <fullName evidence="7">Integrator complex subunit 8</fullName>
    </submittedName>
</protein>
<name>A0A6A4WP32_AMPAM</name>
<gene>
    <name evidence="7" type="primary">IntS8_1</name>
    <name evidence="7" type="ORF">FJT64_020882</name>
</gene>
<keyword evidence="8" id="KW-1185">Reference proteome</keyword>
<dbReference type="GO" id="GO:0032039">
    <property type="term" value="C:integrator complex"/>
    <property type="evidence" value="ECO:0007669"/>
    <property type="project" value="TreeGrafter"/>
</dbReference>
<keyword evidence="5" id="KW-0539">Nucleus</keyword>
<evidence type="ECO:0000256" key="4">
    <source>
        <dbReference type="ARBA" id="ARBA00022454"/>
    </source>
</evidence>
<dbReference type="InterPro" id="IPR038751">
    <property type="entry name" value="INTS8"/>
</dbReference>
<evidence type="ECO:0000313" key="7">
    <source>
        <dbReference type="EMBL" id="KAF0307823.1"/>
    </source>
</evidence>
<evidence type="ECO:0000256" key="2">
    <source>
        <dbReference type="ARBA" id="ARBA00004286"/>
    </source>
</evidence>